<dbReference type="InterPro" id="IPR000713">
    <property type="entry name" value="Mur_ligase_N"/>
</dbReference>
<evidence type="ECO:0000313" key="7">
    <source>
        <dbReference type="EMBL" id="CAB4925237.1"/>
    </source>
</evidence>
<feature type="domain" description="Mur ligase N-terminal catalytic" evidence="2">
    <location>
        <begin position="34"/>
        <end position="85"/>
    </location>
</feature>
<dbReference type="InterPro" id="IPR013221">
    <property type="entry name" value="Mur_ligase_cen"/>
</dbReference>
<dbReference type="Gene3D" id="3.40.1190.10">
    <property type="entry name" value="Mur-like, catalytic domain"/>
    <property type="match status" value="1"/>
</dbReference>
<dbReference type="SUPFAM" id="SSF53244">
    <property type="entry name" value="MurD-like peptide ligases, peptide-binding domain"/>
    <property type="match status" value="1"/>
</dbReference>
<dbReference type="EMBL" id="CAFBRZ010000001">
    <property type="protein sequence ID" value="CAB5140409.1"/>
    <property type="molecule type" value="Genomic_DNA"/>
</dbReference>
<dbReference type="GO" id="GO:0051301">
    <property type="term" value="P:cell division"/>
    <property type="evidence" value="ECO:0007669"/>
    <property type="project" value="InterPro"/>
</dbReference>
<dbReference type="InterPro" id="IPR005761">
    <property type="entry name" value="UDP-N-AcMur-Glu-dNH2Pim_ligase"/>
</dbReference>
<dbReference type="SUPFAM" id="SSF53623">
    <property type="entry name" value="MurD-like peptide ligases, catalytic domain"/>
    <property type="match status" value="1"/>
</dbReference>
<dbReference type="EMBL" id="CAFBOD010000011">
    <property type="protein sequence ID" value="CAB4978962.1"/>
    <property type="molecule type" value="Genomic_DNA"/>
</dbReference>
<dbReference type="PANTHER" id="PTHR23135:SF4">
    <property type="entry name" value="UDP-N-ACETYLMURAMOYL-L-ALANYL-D-GLUTAMATE--2,6-DIAMINOPIMELATE LIGASE MURE HOMOLOG, CHLOROPLASTIC"/>
    <property type="match status" value="1"/>
</dbReference>
<feature type="domain" description="Mur ligase central" evidence="4">
    <location>
        <begin position="121"/>
        <end position="322"/>
    </location>
</feature>
<evidence type="ECO:0000313" key="9">
    <source>
        <dbReference type="EMBL" id="CAB5140409.1"/>
    </source>
</evidence>
<organism evidence="5">
    <name type="scientific">freshwater metagenome</name>
    <dbReference type="NCBI Taxonomy" id="449393"/>
    <lineage>
        <taxon>unclassified sequences</taxon>
        <taxon>metagenomes</taxon>
        <taxon>ecological metagenomes</taxon>
    </lineage>
</organism>
<dbReference type="GO" id="GO:0005737">
    <property type="term" value="C:cytoplasm"/>
    <property type="evidence" value="ECO:0007669"/>
    <property type="project" value="InterPro"/>
</dbReference>
<dbReference type="InterPro" id="IPR004101">
    <property type="entry name" value="Mur_ligase_C"/>
</dbReference>
<evidence type="ECO:0000313" key="5">
    <source>
        <dbReference type="EMBL" id="CAB4707585.1"/>
    </source>
</evidence>
<dbReference type="InterPro" id="IPR036615">
    <property type="entry name" value="Mur_ligase_C_dom_sf"/>
</dbReference>
<dbReference type="GO" id="GO:0005524">
    <property type="term" value="F:ATP binding"/>
    <property type="evidence" value="ECO:0007669"/>
    <property type="project" value="InterPro"/>
</dbReference>
<dbReference type="InterPro" id="IPR036565">
    <property type="entry name" value="Mur-like_cat_sf"/>
</dbReference>
<evidence type="ECO:0000259" key="3">
    <source>
        <dbReference type="Pfam" id="PF02875"/>
    </source>
</evidence>
<evidence type="ECO:0000256" key="1">
    <source>
        <dbReference type="ARBA" id="ARBA00005898"/>
    </source>
</evidence>
<dbReference type="GO" id="GO:0008360">
    <property type="term" value="P:regulation of cell shape"/>
    <property type="evidence" value="ECO:0007669"/>
    <property type="project" value="InterPro"/>
</dbReference>
<dbReference type="HAMAP" id="MF_00208">
    <property type="entry name" value="MurE"/>
    <property type="match status" value="1"/>
</dbReference>
<gene>
    <name evidence="5" type="ORF">UFOPK2655_00527</name>
    <name evidence="6" type="ORF">UFOPK3077_00953</name>
    <name evidence="7" type="ORF">UFOPK3667_00958</name>
    <name evidence="8" type="ORF">UFOPK3903_01031</name>
    <name evidence="9" type="ORF">UFOPK4444_00025</name>
</gene>
<dbReference type="EMBL" id="CAEZYE010000020">
    <property type="protein sequence ID" value="CAB4707585.1"/>
    <property type="molecule type" value="Genomic_DNA"/>
</dbReference>
<reference evidence="5" key="1">
    <citation type="submission" date="2020-05" db="EMBL/GenBank/DDBJ databases">
        <authorList>
            <person name="Chiriac C."/>
            <person name="Salcher M."/>
            <person name="Ghai R."/>
            <person name="Kavagutti S V."/>
        </authorList>
    </citation>
    <scope>NUCLEOTIDE SEQUENCE</scope>
</reference>
<dbReference type="NCBIfam" id="NF001124">
    <property type="entry name" value="PRK00139.1-2"/>
    <property type="match status" value="1"/>
</dbReference>
<dbReference type="NCBIfam" id="TIGR01085">
    <property type="entry name" value="murE"/>
    <property type="match status" value="1"/>
</dbReference>
<dbReference type="SUPFAM" id="SSF63418">
    <property type="entry name" value="MurE/MurF N-terminal domain"/>
    <property type="match status" value="1"/>
</dbReference>
<dbReference type="Pfam" id="PF02875">
    <property type="entry name" value="Mur_ligase_C"/>
    <property type="match status" value="1"/>
</dbReference>
<dbReference type="NCBIfam" id="NF001126">
    <property type="entry name" value="PRK00139.1-4"/>
    <property type="match status" value="1"/>
</dbReference>
<dbReference type="GO" id="GO:0016881">
    <property type="term" value="F:acid-amino acid ligase activity"/>
    <property type="evidence" value="ECO:0007669"/>
    <property type="project" value="InterPro"/>
</dbReference>
<dbReference type="Gene3D" id="3.90.190.20">
    <property type="entry name" value="Mur ligase, C-terminal domain"/>
    <property type="match status" value="1"/>
</dbReference>
<dbReference type="AlphaFoldDB" id="A0A6J6QEK6"/>
<evidence type="ECO:0000313" key="6">
    <source>
        <dbReference type="EMBL" id="CAB4807533.1"/>
    </source>
</evidence>
<dbReference type="InterPro" id="IPR035911">
    <property type="entry name" value="MurE/MurF_N"/>
</dbReference>
<comment type="similarity">
    <text evidence="1">Belongs to the MurCDEF family. MurE subfamily.</text>
</comment>
<accession>A0A6J6QEK6</accession>
<dbReference type="Pfam" id="PF01225">
    <property type="entry name" value="Mur_ligase"/>
    <property type="match status" value="1"/>
</dbReference>
<evidence type="ECO:0000313" key="8">
    <source>
        <dbReference type="EMBL" id="CAB4978962.1"/>
    </source>
</evidence>
<evidence type="ECO:0000259" key="4">
    <source>
        <dbReference type="Pfam" id="PF08245"/>
    </source>
</evidence>
<dbReference type="Gene3D" id="3.40.1390.10">
    <property type="entry name" value="MurE/MurF, N-terminal domain"/>
    <property type="match status" value="1"/>
</dbReference>
<dbReference type="Pfam" id="PF08245">
    <property type="entry name" value="Mur_ligase_M"/>
    <property type="match status" value="1"/>
</dbReference>
<proteinExistence type="inferred from homology"/>
<protein>
    <submittedName>
        <fullName evidence="5">Unannotated protein</fullName>
    </submittedName>
</protein>
<name>A0A6J6QEK6_9ZZZZ</name>
<dbReference type="EMBL" id="CAFBMU010000010">
    <property type="protein sequence ID" value="CAB4925237.1"/>
    <property type="molecule type" value="Genomic_DNA"/>
</dbReference>
<dbReference type="PANTHER" id="PTHR23135">
    <property type="entry name" value="MUR LIGASE FAMILY MEMBER"/>
    <property type="match status" value="1"/>
</dbReference>
<feature type="domain" description="Mur ligase C-terminal" evidence="3">
    <location>
        <begin position="344"/>
        <end position="470"/>
    </location>
</feature>
<evidence type="ECO:0000259" key="2">
    <source>
        <dbReference type="Pfam" id="PF01225"/>
    </source>
</evidence>
<dbReference type="EMBL" id="CAFAAS010000009">
    <property type="protein sequence ID" value="CAB4807533.1"/>
    <property type="molecule type" value="Genomic_DNA"/>
</dbReference>
<sequence length="498" mass="53350">MQRPLSSPSKNLFAIADVINATSKLTDIALQALEITGISQSSTSIQKGDLFIALPGEKFHGAQFAAQAVANGAVAILTDVAGSKLIADVPVIISENPRRAAGIVSAWYFSEPMRDLYSVGVTGTNGKTTVTTLLYQIMQAAGRDSGLIGTVETRIGIEAFASKRTTPESAELQSLCAVMRERHMRSLVMEVSSHAISLDRIRGSHFAVVGFTNLSQDHLDFHKSMEEYFQAKAALFTFEYADLAVINIDDSFGARLKEMTELPVVTLSRTNTKASWHYASIVKDYAGATIAIRGSGGILIESKTVLHGGFNYDNLLMAVAIASESGIDPIDISAIIPKLIGAEGRLEAVRLGQNFTALVDYAHSPDAVARVLETAREITQGSVIAVLGCGGDRDKSKRALMGRALHDGADIAIYTSDNPRSESPEEILVQMVLDLEVTAPSQINPDRSAAISSAVNSAQPGDVVIILGKGHEKGQEINGVIEPFDDRIELARAIENKR</sequence>